<dbReference type="Gene3D" id="3.40.50.2300">
    <property type="match status" value="1"/>
</dbReference>
<protein>
    <submittedName>
        <fullName evidence="5">Response regulator transcription factor</fullName>
    </submittedName>
</protein>
<dbReference type="SUPFAM" id="SSF52172">
    <property type="entry name" value="CheY-like"/>
    <property type="match status" value="1"/>
</dbReference>
<gene>
    <name evidence="5" type="ORF">H4K34_04995</name>
</gene>
<keyword evidence="1" id="KW-0597">Phosphoprotein</keyword>
<evidence type="ECO:0000313" key="5">
    <source>
        <dbReference type="EMBL" id="QNR25200.1"/>
    </source>
</evidence>
<evidence type="ECO:0000313" key="6">
    <source>
        <dbReference type="Proteomes" id="UP000516305"/>
    </source>
</evidence>
<dbReference type="Pfam" id="PF00072">
    <property type="entry name" value="Response_reg"/>
    <property type="match status" value="1"/>
</dbReference>
<evidence type="ECO:0000259" key="4">
    <source>
        <dbReference type="PROSITE" id="PS50930"/>
    </source>
</evidence>
<evidence type="ECO:0000256" key="1">
    <source>
        <dbReference type="PROSITE-ProRule" id="PRU00169"/>
    </source>
</evidence>
<dbReference type="Proteomes" id="UP000516305">
    <property type="component" value="Chromosome"/>
</dbReference>
<dbReference type="AlphaFoldDB" id="A0A7H0VHK2"/>
<proteinExistence type="predicted"/>
<accession>A0A7H0VHK2</accession>
<dbReference type="Gene3D" id="2.40.50.1020">
    <property type="entry name" value="LytTr DNA-binding domain"/>
    <property type="match status" value="1"/>
</dbReference>
<feature type="domain" description="Response regulatory" evidence="3">
    <location>
        <begin position="2"/>
        <end position="115"/>
    </location>
</feature>
<dbReference type="PANTHER" id="PTHR37299">
    <property type="entry name" value="TRANSCRIPTIONAL REGULATOR-RELATED"/>
    <property type="match status" value="1"/>
</dbReference>
<name>A0A7H0VHK2_9FLAO</name>
<dbReference type="InterPro" id="IPR046947">
    <property type="entry name" value="LytR-like"/>
</dbReference>
<dbReference type="RefSeq" id="WP_210759726.1">
    <property type="nucleotide sequence ID" value="NZ_CP060139.1"/>
</dbReference>
<dbReference type="GO" id="GO:0000156">
    <property type="term" value="F:phosphorelay response regulator activity"/>
    <property type="evidence" value="ECO:0007669"/>
    <property type="project" value="InterPro"/>
</dbReference>
<feature type="modified residue" description="4-aspartylphosphate" evidence="1">
    <location>
        <position position="54"/>
    </location>
</feature>
<reference evidence="5 6" key="1">
    <citation type="submission" date="2020-08" db="EMBL/GenBank/DDBJ databases">
        <title>Croceimicrobium hydrocarbonivorans gen. nov., sp. nov., a novel marine bacterium isolated from a bacterial consortium that degrades polyethylene terephthalate.</title>
        <authorList>
            <person name="Liu R."/>
        </authorList>
    </citation>
    <scope>NUCLEOTIDE SEQUENCE [LARGE SCALE GENOMIC DNA]</scope>
    <source>
        <strain evidence="5 6">A20-9</strain>
    </source>
</reference>
<dbReference type="PROSITE" id="PS50110">
    <property type="entry name" value="RESPONSE_REGULATORY"/>
    <property type="match status" value="1"/>
</dbReference>
<evidence type="ECO:0000259" key="3">
    <source>
        <dbReference type="PROSITE" id="PS50110"/>
    </source>
</evidence>
<dbReference type="SMART" id="SM00850">
    <property type="entry name" value="LytTR"/>
    <property type="match status" value="1"/>
</dbReference>
<dbReference type="PANTHER" id="PTHR37299:SF1">
    <property type="entry name" value="STAGE 0 SPORULATION PROTEIN A HOMOLOG"/>
    <property type="match status" value="1"/>
</dbReference>
<dbReference type="PROSITE" id="PS50930">
    <property type="entry name" value="HTH_LYTTR"/>
    <property type="match status" value="1"/>
</dbReference>
<evidence type="ECO:0000256" key="2">
    <source>
        <dbReference type="SAM" id="Coils"/>
    </source>
</evidence>
<feature type="domain" description="HTH LytTR-type" evidence="4">
    <location>
        <begin position="153"/>
        <end position="244"/>
    </location>
</feature>
<organism evidence="5 6">
    <name type="scientific">Croceimicrobium hydrocarbonivorans</name>
    <dbReference type="NCBI Taxonomy" id="2761580"/>
    <lineage>
        <taxon>Bacteria</taxon>
        <taxon>Pseudomonadati</taxon>
        <taxon>Bacteroidota</taxon>
        <taxon>Flavobacteriia</taxon>
        <taxon>Flavobacteriales</taxon>
        <taxon>Owenweeksiaceae</taxon>
        <taxon>Croceimicrobium</taxon>
    </lineage>
</organism>
<keyword evidence="2" id="KW-0175">Coiled coil</keyword>
<dbReference type="InterPro" id="IPR007492">
    <property type="entry name" value="LytTR_DNA-bd_dom"/>
</dbReference>
<dbReference type="InterPro" id="IPR011006">
    <property type="entry name" value="CheY-like_superfamily"/>
</dbReference>
<dbReference type="KEGG" id="chyd:H4K34_04995"/>
<dbReference type="EMBL" id="CP060139">
    <property type="protein sequence ID" value="QNR25200.1"/>
    <property type="molecule type" value="Genomic_DNA"/>
</dbReference>
<sequence length="244" mass="27512">MKALIVDDEIHSAEITELQVLENCPDIKSAQICLKAEEAVDLLNQEDFDLLFLDIEMPKLSGFDVLKAVNRKLPAVIFTTAYDQFALNAFKVDAVDYLLKPIVIADLKRAVEKAISRIQNNQTRDLKQFIEEKLANTKSQKLAIGHMHGIDWVDFSEIIRCESESNYTQIITIKQNFLTAKTLKQVEAQLPEDQFIRAHASHLVNINFVKSYQRGSGGVLFMSNGDHVPVSRQQKTALLNKLGA</sequence>
<dbReference type="GO" id="GO:0003677">
    <property type="term" value="F:DNA binding"/>
    <property type="evidence" value="ECO:0007669"/>
    <property type="project" value="InterPro"/>
</dbReference>
<dbReference type="InterPro" id="IPR001789">
    <property type="entry name" value="Sig_transdc_resp-reg_receiver"/>
</dbReference>
<keyword evidence="6" id="KW-1185">Reference proteome</keyword>
<dbReference type="SMART" id="SM00448">
    <property type="entry name" value="REC"/>
    <property type="match status" value="1"/>
</dbReference>
<dbReference type="Pfam" id="PF04397">
    <property type="entry name" value="LytTR"/>
    <property type="match status" value="1"/>
</dbReference>
<feature type="coiled-coil region" evidence="2">
    <location>
        <begin position="104"/>
        <end position="140"/>
    </location>
</feature>